<reference evidence="6 7" key="1">
    <citation type="submission" date="2018-07" db="EMBL/GenBank/DDBJ databases">
        <title>Genomic Encyclopedia of Type Strains, Phase III (KMG-III): the genomes of soil and plant-associated and newly described type strains.</title>
        <authorList>
            <person name="Whitman W."/>
        </authorList>
    </citation>
    <scope>NUCLEOTIDE SEQUENCE [LARGE SCALE GENOMIC DNA]</scope>
    <source>
        <strain evidence="6 7">CECT 7287</strain>
    </source>
</reference>
<dbReference type="Gene3D" id="1.10.357.10">
    <property type="entry name" value="Tetracycline Repressor, domain 2"/>
    <property type="match status" value="1"/>
</dbReference>
<keyword evidence="2 4" id="KW-0238">DNA-binding</keyword>
<dbReference type="AlphaFoldDB" id="A0A3D9HSX6"/>
<dbReference type="SUPFAM" id="SSF46689">
    <property type="entry name" value="Homeodomain-like"/>
    <property type="match status" value="1"/>
</dbReference>
<dbReference type="EMBL" id="QRDZ01000058">
    <property type="protein sequence ID" value="RED52587.1"/>
    <property type="molecule type" value="Genomic_DNA"/>
</dbReference>
<gene>
    <name evidence="6" type="ORF">DFP98_15816</name>
</gene>
<dbReference type="GO" id="GO:0003700">
    <property type="term" value="F:DNA-binding transcription factor activity"/>
    <property type="evidence" value="ECO:0007669"/>
    <property type="project" value="TreeGrafter"/>
</dbReference>
<organism evidence="6 7">
    <name type="scientific">Cohnella phaseoli</name>
    <dbReference type="NCBI Taxonomy" id="456490"/>
    <lineage>
        <taxon>Bacteria</taxon>
        <taxon>Bacillati</taxon>
        <taxon>Bacillota</taxon>
        <taxon>Bacilli</taxon>
        <taxon>Bacillales</taxon>
        <taxon>Paenibacillaceae</taxon>
        <taxon>Cohnella</taxon>
    </lineage>
</organism>
<dbReference type="Pfam" id="PF00440">
    <property type="entry name" value="TetR_N"/>
    <property type="match status" value="1"/>
</dbReference>
<accession>A0A3D9HSX6</accession>
<dbReference type="Proteomes" id="UP000256977">
    <property type="component" value="Unassembled WGS sequence"/>
</dbReference>
<feature type="DNA-binding region" description="H-T-H motif" evidence="4">
    <location>
        <begin position="29"/>
        <end position="48"/>
    </location>
</feature>
<keyword evidence="3" id="KW-0804">Transcription</keyword>
<dbReference type="GO" id="GO:0000976">
    <property type="term" value="F:transcription cis-regulatory region binding"/>
    <property type="evidence" value="ECO:0007669"/>
    <property type="project" value="TreeGrafter"/>
</dbReference>
<comment type="caution">
    <text evidence="6">The sequence shown here is derived from an EMBL/GenBank/DDBJ whole genome shotgun (WGS) entry which is preliminary data.</text>
</comment>
<sequence>MQVLKEEVRSAILLAAYEEFRQSGYSEASIRRIAAAAGMTSGNIYRYFRNKEDLFDAIVGPLYSEYSRYAQEYLQTAEGIVTGGWDVQARTIFFERVQATLIGLLMASGPSLLLLLCRSEGSKYESIRSELTGFVESLLTKTFSAAKAAAGPLNENERIEIGMLSATLIEGVAWIAAKYHDSERLGTLVEQLIDVFGGGVEKRLLVYRDLNG</sequence>
<evidence type="ECO:0000313" key="7">
    <source>
        <dbReference type="Proteomes" id="UP000256977"/>
    </source>
</evidence>
<evidence type="ECO:0000313" key="6">
    <source>
        <dbReference type="EMBL" id="RED52587.1"/>
    </source>
</evidence>
<name>A0A3D9HSX6_9BACL</name>
<dbReference type="PROSITE" id="PS50977">
    <property type="entry name" value="HTH_TETR_2"/>
    <property type="match status" value="1"/>
</dbReference>
<keyword evidence="7" id="KW-1185">Reference proteome</keyword>
<dbReference type="InterPro" id="IPR001647">
    <property type="entry name" value="HTH_TetR"/>
</dbReference>
<dbReference type="OrthoDB" id="494991at2"/>
<evidence type="ECO:0000256" key="4">
    <source>
        <dbReference type="PROSITE-ProRule" id="PRU00335"/>
    </source>
</evidence>
<dbReference type="PRINTS" id="PR00455">
    <property type="entry name" value="HTHTETR"/>
</dbReference>
<keyword evidence="1" id="KW-0805">Transcription regulation</keyword>
<proteinExistence type="predicted"/>
<protein>
    <submittedName>
        <fullName evidence="6">TetR family transcriptional regulator</fullName>
    </submittedName>
</protein>
<evidence type="ECO:0000256" key="2">
    <source>
        <dbReference type="ARBA" id="ARBA00023125"/>
    </source>
</evidence>
<dbReference type="PANTHER" id="PTHR30055">
    <property type="entry name" value="HTH-TYPE TRANSCRIPTIONAL REGULATOR RUTR"/>
    <property type="match status" value="1"/>
</dbReference>
<evidence type="ECO:0000256" key="3">
    <source>
        <dbReference type="ARBA" id="ARBA00023163"/>
    </source>
</evidence>
<dbReference type="InterPro" id="IPR009057">
    <property type="entry name" value="Homeodomain-like_sf"/>
</dbReference>
<dbReference type="RefSeq" id="WP_116065795.1">
    <property type="nucleotide sequence ID" value="NZ_QRDZ01000058.1"/>
</dbReference>
<dbReference type="InterPro" id="IPR050109">
    <property type="entry name" value="HTH-type_TetR-like_transc_reg"/>
</dbReference>
<dbReference type="PANTHER" id="PTHR30055:SF234">
    <property type="entry name" value="HTH-TYPE TRANSCRIPTIONAL REGULATOR BETI"/>
    <property type="match status" value="1"/>
</dbReference>
<evidence type="ECO:0000259" key="5">
    <source>
        <dbReference type="PROSITE" id="PS50977"/>
    </source>
</evidence>
<evidence type="ECO:0000256" key="1">
    <source>
        <dbReference type="ARBA" id="ARBA00023015"/>
    </source>
</evidence>
<feature type="domain" description="HTH tetR-type" evidence="5">
    <location>
        <begin position="6"/>
        <end position="66"/>
    </location>
</feature>